<dbReference type="PANTHER" id="PTHR44080:SF1">
    <property type="entry name" value="E3 UBIQUITIN-PROTEIN LIGASE COP1"/>
    <property type="match status" value="1"/>
</dbReference>
<name>A0A9I9E507_CUCME</name>
<dbReference type="GO" id="GO:0061630">
    <property type="term" value="F:ubiquitin protein ligase activity"/>
    <property type="evidence" value="ECO:0007669"/>
    <property type="project" value="InterPro"/>
</dbReference>
<dbReference type="EnsemblPlants" id="MELO3C028810.2.1">
    <property type="protein sequence ID" value="MELO3C028810.2.1"/>
    <property type="gene ID" value="MELO3C028810.2"/>
</dbReference>
<proteinExistence type="predicted"/>
<sequence length="129" mass="14625">MPWIPNSTPNNCHKKFIKPTRAQSSLNPIPVFEFGGVGVGYWRTLIQPPPLEDQSILGSSTMKHGRIVLRWNKMLGFSCDLFIVKNNRSGHDVAGLSVMEYEEHEKRAWSVDFSRSEPSMLVSSSDDFK</sequence>
<dbReference type="AlphaFoldDB" id="A0A9I9E507"/>
<dbReference type="InterPro" id="IPR015943">
    <property type="entry name" value="WD40/YVTN_repeat-like_dom_sf"/>
</dbReference>
<dbReference type="InterPro" id="IPR042755">
    <property type="entry name" value="COP1"/>
</dbReference>
<dbReference type="Gene3D" id="2.130.10.10">
    <property type="entry name" value="YVTN repeat-like/Quinoprotein amine dehydrogenase"/>
    <property type="match status" value="1"/>
</dbReference>
<organism evidence="1">
    <name type="scientific">Cucumis melo</name>
    <name type="common">Muskmelon</name>
    <dbReference type="NCBI Taxonomy" id="3656"/>
    <lineage>
        <taxon>Eukaryota</taxon>
        <taxon>Viridiplantae</taxon>
        <taxon>Streptophyta</taxon>
        <taxon>Embryophyta</taxon>
        <taxon>Tracheophyta</taxon>
        <taxon>Spermatophyta</taxon>
        <taxon>Magnoliopsida</taxon>
        <taxon>eudicotyledons</taxon>
        <taxon>Gunneridae</taxon>
        <taxon>Pentapetalae</taxon>
        <taxon>rosids</taxon>
        <taxon>fabids</taxon>
        <taxon>Cucurbitales</taxon>
        <taxon>Cucurbitaceae</taxon>
        <taxon>Benincaseae</taxon>
        <taxon>Cucumis</taxon>
    </lineage>
</organism>
<evidence type="ECO:0000313" key="1">
    <source>
        <dbReference type="EnsemblPlants" id="MELO3C028810.2.1"/>
    </source>
</evidence>
<reference evidence="1" key="1">
    <citation type="submission" date="2023-03" db="UniProtKB">
        <authorList>
            <consortium name="EnsemblPlants"/>
        </authorList>
    </citation>
    <scope>IDENTIFICATION</scope>
</reference>
<dbReference type="PANTHER" id="PTHR44080">
    <property type="entry name" value="E3 UBIQUITIN-PROTEIN LIGASE COP1"/>
    <property type="match status" value="1"/>
</dbReference>
<protein>
    <submittedName>
        <fullName evidence="1">Uncharacterized protein</fullName>
    </submittedName>
</protein>
<accession>A0A9I9E507</accession>
<dbReference type="Gramene" id="MELO3C028810.2.1">
    <property type="protein sequence ID" value="MELO3C028810.2.1"/>
    <property type="gene ID" value="MELO3C028810.2"/>
</dbReference>
<dbReference type="GO" id="GO:0043161">
    <property type="term" value="P:proteasome-mediated ubiquitin-dependent protein catabolic process"/>
    <property type="evidence" value="ECO:0007669"/>
    <property type="project" value="TreeGrafter"/>
</dbReference>